<evidence type="ECO:0000256" key="2">
    <source>
        <dbReference type="ARBA" id="ARBA00022679"/>
    </source>
</evidence>
<evidence type="ECO:0008006" key="8">
    <source>
        <dbReference type="Google" id="ProtNLM"/>
    </source>
</evidence>
<dbReference type="InterPro" id="IPR027417">
    <property type="entry name" value="P-loop_NTPase"/>
</dbReference>
<dbReference type="SUPFAM" id="SSF52540">
    <property type="entry name" value="P-loop containing nucleoside triphosphate hydrolases"/>
    <property type="match status" value="1"/>
</dbReference>
<dbReference type="PANTHER" id="PTHR11088">
    <property type="entry name" value="TRNA DIMETHYLALLYLTRANSFERASE"/>
    <property type="match status" value="1"/>
</dbReference>
<protein>
    <recommendedName>
        <fullName evidence="8">Adenylate isopentenyltransferase</fullName>
    </recommendedName>
</protein>
<dbReference type="Pfam" id="PF01715">
    <property type="entry name" value="IPPT"/>
    <property type="match status" value="2"/>
</dbReference>
<dbReference type="EMBL" id="JAAGAX010000005">
    <property type="protein sequence ID" value="KAF2316565.1"/>
    <property type="molecule type" value="Genomic_DNA"/>
</dbReference>
<keyword evidence="5" id="KW-0067">ATP-binding</keyword>
<keyword evidence="3" id="KW-0203">Cytokinin biosynthesis</keyword>
<keyword evidence="2" id="KW-0808">Transferase</keyword>
<evidence type="ECO:0000256" key="1">
    <source>
        <dbReference type="ARBA" id="ARBA00005842"/>
    </source>
</evidence>
<keyword evidence="7" id="KW-1185">Reference proteome</keyword>
<dbReference type="Gene3D" id="3.40.50.300">
    <property type="entry name" value="P-loop containing nucleotide triphosphate hydrolases"/>
    <property type="match status" value="1"/>
</dbReference>
<evidence type="ECO:0000256" key="3">
    <source>
        <dbReference type="ARBA" id="ARBA00022712"/>
    </source>
</evidence>
<dbReference type="AlphaFoldDB" id="A0A6A6MVE6"/>
<evidence type="ECO:0000256" key="4">
    <source>
        <dbReference type="ARBA" id="ARBA00022741"/>
    </source>
</evidence>
<proteinExistence type="inferred from homology"/>
<dbReference type="Proteomes" id="UP000467840">
    <property type="component" value="Chromosome 15"/>
</dbReference>
<dbReference type="GO" id="GO:0052381">
    <property type="term" value="F:tRNA dimethylallyltransferase activity"/>
    <property type="evidence" value="ECO:0007669"/>
    <property type="project" value="TreeGrafter"/>
</dbReference>
<keyword evidence="4" id="KW-0547">Nucleotide-binding</keyword>
<dbReference type="GO" id="GO:0009691">
    <property type="term" value="P:cytokinin biosynthetic process"/>
    <property type="evidence" value="ECO:0007669"/>
    <property type="project" value="UniProtKB-KW"/>
</dbReference>
<accession>A0A6A6MVE6</accession>
<comment type="caution">
    <text evidence="6">The sequence shown here is derived from an EMBL/GenBank/DDBJ whole genome shotgun (WGS) entry which is preliminary data.</text>
</comment>
<reference evidence="6 7" key="1">
    <citation type="journal article" date="2020" name="Mol. Plant">
        <title>The Chromosome-Based Rubber Tree Genome Provides New Insights into Spurge Genome Evolution and Rubber Biosynthesis.</title>
        <authorList>
            <person name="Liu J."/>
            <person name="Shi C."/>
            <person name="Shi C.C."/>
            <person name="Li W."/>
            <person name="Zhang Q.J."/>
            <person name="Zhang Y."/>
            <person name="Li K."/>
            <person name="Lu H.F."/>
            <person name="Shi C."/>
            <person name="Zhu S.T."/>
            <person name="Xiao Z.Y."/>
            <person name="Nan H."/>
            <person name="Yue Y."/>
            <person name="Zhu X.G."/>
            <person name="Wu Y."/>
            <person name="Hong X.N."/>
            <person name="Fan G.Y."/>
            <person name="Tong Y."/>
            <person name="Zhang D."/>
            <person name="Mao C.L."/>
            <person name="Liu Y.L."/>
            <person name="Hao S.J."/>
            <person name="Liu W.Q."/>
            <person name="Lv M.Q."/>
            <person name="Zhang H.B."/>
            <person name="Liu Y."/>
            <person name="Hu-Tang G.R."/>
            <person name="Wang J.P."/>
            <person name="Wang J.H."/>
            <person name="Sun Y.H."/>
            <person name="Ni S.B."/>
            <person name="Chen W.B."/>
            <person name="Zhang X.C."/>
            <person name="Jiao Y.N."/>
            <person name="Eichler E.E."/>
            <person name="Li G.H."/>
            <person name="Liu X."/>
            <person name="Gao L.Z."/>
        </authorList>
    </citation>
    <scope>NUCLEOTIDE SEQUENCE [LARGE SCALE GENOMIC DNA]</scope>
    <source>
        <strain evidence="7">cv. GT1</strain>
        <tissue evidence="6">Leaf</tissue>
    </source>
</reference>
<evidence type="ECO:0000313" key="6">
    <source>
        <dbReference type="EMBL" id="KAF2316565.1"/>
    </source>
</evidence>
<dbReference type="GO" id="GO:0006400">
    <property type="term" value="P:tRNA modification"/>
    <property type="evidence" value="ECO:0007669"/>
    <property type="project" value="TreeGrafter"/>
</dbReference>
<dbReference type="GO" id="GO:0005524">
    <property type="term" value="F:ATP binding"/>
    <property type="evidence" value="ECO:0007669"/>
    <property type="project" value="UniProtKB-KW"/>
</dbReference>
<organism evidence="6 7">
    <name type="scientific">Hevea brasiliensis</name>
    <name type="common">Para rubber tree</name>
    <name type="synonym">Siphonia brasiliensis</name>
    <dbReference type="NCBI Taxonomy" id="3981"/>
    <lineage>
        <taxon>Eukaryota</taxon>
        <taxon>Viridiplantae</taxon>
        <taxon>Streptophyta</taxon>
        <taxon>Embryophyta</taxon>
        <taxon>Tracheophyta</taxon>
        <taxon>Spermatophyta</taxon>
        <taxon>Magnoliopsida</taxon>
        <taxon>eudicotyledons</taxon>
        <taxon>Gunneridae</taxon>
        <taxon>Pentapetalae</taxon>
        <taxon>rosids</taxon>
        <taxon>fabids</taxon>
        <taxon>Malpighiales</taxon>
        <taxon>Euphorbiaceae</taxon>
        <taxon>Crotonoideae</taxon>
        <taxon>Micrandreae</taxon>
        <taxon>Hevea</taxon>
    </lineage>
</organism>
<sequence>MPVASSLPATMKLRMRSQIQSIPSVLERPSMLELNNDSPNQEAEDSLHIGGISHWKNKLSIDLATHIPAEIINSDKIQVYKGLDIVTNKVAEAERKGIPHHLLGFMDPEADFSAQDFCTHVHMAMARIIDNENIPIIVGGSNNYIRTLVEDPRANFKANFDSCFLWIDVALPVLYGRVAKRVDEMVEAGLVEEVRAMVAPGADYTRGYGELLEFQRWTIIFMQRRIDATSVLETSGEEAVEAWEKVVLEPSLAIVGDFLEGRE</sequence>
<gene>
    <name evidence="6" type="ORF">GH714_041906</name>
</gene>
<dbReference type="GO" id="GO:0005739">
    <property type="term" value="C:mitochondrion"/>
    <property type="evidence" value="ECO:0007669"/>
    <property type="project" value="TreeGrafter"/>
</dbReference>
<name>A0A6A6MVE6_HEVBR</name>
<comment type="similarity">
    <text evidence="1">Belongs to the IPP transferase family.</text>
</comment>
<evidence type="ECO:0000256" key="5">
    <source>
        <dbReference type="ARBA" id="ARBA00022840"/>
    </source>
</evidence>
<evidence type="ECO:0000313" key="7">
    <source>
        <dbReference type="Proteomes" id="UP000467840"/>
    </source>
</evidence>
<dbReference type="PANTHER" id="PTHR11088:SF88">
    <property type="entry name" value="ADENYLATE ISOPENTENYLTRANSFERASE"/>
    <property type="match status" value="1"/>
</dbReference>
<dbReference type="InterPro" id="IPR039657">
    <property type="entry name" value="Dimethylallyltransferase"/>
</dbReference>